<dbReference type="InterPro" id="IPR039356">
    <property type="entry name" value="YfbR/HDDC2"/>
</dbReference>
<proteinExistence type="predicted"/>
<evidence type="ECO:0000256" key="2">
    <source>
        <dbReference type="ARBA" id="ARBA00001936"/>
    </source>
</evidence>
<dbReference type="SMART" id="SM00471">
    <property type="entry name" value="HDc"/>
    <property type="match status" value="1"/>
</dbReference>
<dbReference type="RefSeq" id="WP_301552468.1">
    <property type="nucleotide sequence ID" value="NZ_JAQRMZ010000008.1"/>
</dbReference>
<accession>A0ABU0K2P8</accession>
<dbReference type="GeneID" id="301328115"/>
<protein>
    <recommendedName>
        <fullName evidence="5">5'-deoxynucleotidase</fullName>
        <ecNumber evidence="5">3.1.3.89</ecNumber>
    </recommendedName>
</protein>
<comment type="catalytic activity">
    <reaction evidence="1">
        <text>a 2'-deoxyribonucleoside 5'-phosphate + H2O = a 2'-deoxyribonucleoside + phosphate</text>
        <dbReference type="Rhea" id="RHEA:36167"/>
        <dbReference type="ChEBI" id="CHEBI:15377"/>
        <dbReference type="ChEBI" id="CHEBI:18274"/>
        <dbReference type="ChEBI" id="CHEBI:43474"/>
        <dbReference type="ChEBI" id="CHEBI:65317"/>
        <dbReference type="EC" id="3.1.3.89"/>
    </reaction>
</comment>
<feature type="domain" description="HD/PDEase" evidence="8">
    <location>
        <begin position="29"/>
        <end position="146"/>
    </location>
</feature>
<evidence type="ECO:0000256" key="5">
    <source>
        <dbReference type="ARBA" id="ARBA00012964"/>
    </source>
</evidence>
<keyword evidence="6" id="KW-0479">Metal-binding</keyword>
<evidence type="ECO:0000256" key="3">
    <source>
        <dbReference type="ARBA" id="ARBA00001941"/>
    </source>
</evidence>
<dbReference type="SUPFAM" id="SSF109604">
    <property type="entry name" value="HD-domain/PDEase-like"/>
    <property type="match status" value="1"/>
</dbReference>
<evidence type="ECO:0000313" key="10">
    <source>
        <dbReference type="Proteomes" id="UP001226720"/>
    </source>
</evidence>
<dbReference type="PANTHER" id="PTHR11845">
    <property type="entry name" value="5'-DEOXYNUCLEOTIDASE HDDC2"/>
    <property type="match status" value="1"/>
</dbReference>
<gene>
    <name evidence="9" type="ORF">QO000_002615</name>
</gene>
<sequence length="187" mass="21676">MDAMQMITFIKDLERLKETTRSAYMKSGRRESVAEHSWRLAMFALVLKDHFPELNMSRVIFMCLVHDLGEAYDGDVSATIKVNQQEKIRKEEEAVKRLTSTMPLTNRSSILSLCKEYNKGITNEAKFVKALDKIETIIQHTQGTNPPGFDYTFNLTYGRKYADHHPILKSIREEIDKETQKKIDENT</sequence>
<comment type="cofactor">
    <cofactor evidence="3">
        <name>Co(2+)</name>
        <dbReference type="ChEBI" id="CHEBI:48828"/>
    </cofactor>
</comment>
<evidence type="ECO:0000256" key="4">
    <source>
        <dbReference type="ARBA" id="ARBA00011738"/>
    </source>
</evidence>
<organism evidence="9 10">
    <name type="scientific">Guptibacillus hwajinpoensis</name>
    <dbReference type="NCBI Taxonomy" id="208199"/>
    <lineage>
        <taxon>Bacteria</taxon>
        <taxon>Bacillati</taxon>
        <taxon>Bacillota</taxon>
        <taxon>Bacilli</taxon>
        <taxon>Bacillales</taxon>
        <taxon>Guptibacillaceae</taxon>
        <taxon>Guptibacillus</taxon>
    </lineage>
</organism>
<dbReference type="EMBL" id="JAUSWM010000004">
    <property type="protein sequence ID" value="MDQ0483633.1"/>
    <property type="molecule type" value="Genomic_DNA"/>
</dbReference>
<dbReference type="InterPro" id="IPR006674">
    <property type="entry name" value="HD_domain"/>
</dbReference>
<evidence type="ECO:0000259" key="8">
    <source>
        <dbReference type="SMART" id="SM00471"/>
    </source>
</evidence>
<evidence type="ECO:0000256" key="7">
    <source>
        <dbReference type="ARBA" id="ARBA00022801"/>
    </source>
</evidence>
<dbReference type="Proteomes" id="UP001226720">
    <property type="component" value="Unassembled WGS sequence"/>
</dbReference>
<evidence type="ECO:0000256" key="1">
    <source>
        <dbReference type="ARBA" id="ARBA00001638"/>
    </source>
</evidence>
<dbReference type="Pfam" id="PF13023">
    <property type="entry name" value="HD_3"/>
    <property type="match status" value="1"/>
</dbReference>
<comment type="caution">
    <text evidence="9">The sequence shown here is derived from an EMBL/GenBank/DDBJ whole genome shotgun (WGS) entry which is preliminary data.</text>
</comment>
<comment type="cofactor">
    <cofactor evidence="2">
        <name>Mn(2+)</name>
        <dbReference type="ChEBI" id="CHEBI:29035"/>
    </cofactor>
</comment>
<reference evidence="9" key="1">
    <citation type="submission" date="2023-07" db="EMBL/GenBank/DDBJ databases">
        <title>Genomic Encyclopedia of Type Strains, Phase IV (KMG-IV): sequencing the most valuable type-strain genomes for metagenomic binning, comparative biology and taxonomic classification.</title>
        <authorList>
            <person name="Goeker M."/>
        </authorList>
    </citation>
    <scope>NUCLEOTIDE SEQUENCE [LARGE SCALE GENOMIC DNA]</scope>
    <source>
        <strain evidence="9">JSM 076093</strain>
    </source>
</reference>
<dbReference type="EC" id="3.1.3.89" evidence="5"/>
<evidence type="ECO:0000313" key="9">
    <source>
        <dbReference type="EMBL" id="MDQ0483633.1"/>
    </source>
</evidence>
<dbReference type="PANTHER" id="PTHR11845:SF13">
    <property type="entry name" value="5'-DEOXYNUCLEOTIDASE HDDC2"/>
    <property type="match status" value="1"/>
</dbReference>
<evidence type="ECO:0000256" key="6">
    <source>
        <dbReference type="ARBA" id="ARBA00022723"/>
    </source>
</evidence>
<dbReference type="Gene3D" id="1.10.3210.10">
    <property type="entry name" value="Hypothetical protein af1432"/>
    <property type="match status" value="1"/>
</dbReference>
<name>A0ABU0K2P8_9BACL</name>
<dbReference type="InterPro" id="IPR003607">
    <property type="entry name" value="HD/PDEase_dom"/>
</dbReference>
<comment type="subunit">
    <text evidence="4">Homodimer.</text>
</comment>
<keyword evidence="10" id="KW-1185">Reference proteome</keyword>
<dbReference type="GO" id="GO:0016787">
    <property type="term" value="F:hydrolase activity"/>
    <property type="evidence" value="ECO:0007669"/>
    <property type="project" value="UniProtKB-KW"/>
</dbReference>
<keyword evidence="7 9" id="KW-0378">Hydrolase</keyword>